<evidence type="ECO:0000313" key="3">
    <source>
        <dbReference type="Proteomes" id="UP001228636"/>
    </source>
</evidence>
<evidence type="ECO:0000313" key="2">
    <source>
        <dbReference type="EMBL" id="MDN3618329.1"/>
    </source>
</evidence>
<protein>
    <recommendedName>
        <fullName evidence="4">GOLD domain-containing protein</fullName>
    </recommendedName>
</protein>
<comment type="caution">
    <text evidence="2">The sequence shown here is derived from an EMBL/GenBank/DDBJ whole genome shotgun (WGS) entry which is preliminary data.</text>
</comment>
<feature type="chain" id="PRO_5042589303" description="GOLD domain-containing protein" evidence="1">
    <location>
        <begin position="21"/>
        <end position="134"/>
    </location>
</feature>
<name>A0AAJ1VFI1_9FLAO</name>
<dbReference type="AlphaFoldDB" id="A0AAJ1VFI1"/>
<keyword evidence="1" id="KW-0732">Signal</keyword>
<sequence length="134" mass="15402">MKKISLLLLGLFVFASCLNNDDVPNYKFEFMPIDEAITPESFTYGESDTITIKYSFPNDCYSFEQIYYETKDSTRTVAVTAIVLLDEECTEETVQEEKKFVVTASQTEDYIFKFFKGTDSEGENIFEEVIVPVN</sequence>
<feature type="signal peptide" evidence="1">
    <location>
        <begin position="1"/>
        <end position="20"/>
    </location>
</feature>
<reference evidence="2 3" key="1">
    <citation type="journal article" date="2014" name="Int. J. Syst. Evol. Microbiol.">
        <title>Complete genome sequence of Corynebacterium casei LMG S-19264T (=DSM 44701T), isolated from a smear-ripened cheese.</title>
        <authorList>
            <consortium name="US DOE Joint Genome Institute (JGI-PGF)"/>
            <person name="Walter F."/>
            <person name="Albersmeier A."/>
            <person name="Kalinowski J."/>
            <person name="Ruckert C."/>
        </authorList>
    </citation>
    <scope>NUCLEOTIDE SEQUENCE [LARGE SCALE GENOMIC DNA]</scope>
    <source>
        <strain evidence="2 3">CECT 8670</strain>
    </source>
</reference>
<evidence type="ECO:0008006" key="4">
    <source>
        <dbReference type="Google" id="ProtNLM"/>
    </source>
</evidence>
<organism evidence="2 3">
    <name type="scientific">Polaribacter sejongensis</name>
    <dbReference type="NCBI Taxonomy" id="985043"/>
    <lineage>
        <taxon>Bacteria</taxon>
        <taxon>Pseudomonadati</taxon>
        <taxon>Bacteroidota</taxon>
        <taxon>Flavobacteriia</taxon>
        <taxon>Flavobacteriales</taxon>
        <taxon>Flavobacteriaceae</taxon>
    </lineage>
</organism>
<dbReference type="Proteomes" id="UP001228636">
    <property type="component" value="Unassembled WGS sequence"/>
</dbReference>
<accession>A0AAJ1VFI1</accession>
<dbReference type="RefSeq" id="WP_261972054.1">
    <property type="nucleotide sequence ID" value="NZ_CP103460.1"/>
</dbReference>
<dbReference type="PROSITE" id="PS51257">
    <property type="entry name" value="PROKAR_LIPOPROTEIN"/>
    <property type="match status" value="1"/>
</dbReference>
<dbReference type="EMBL" id="JAUFQH010000003">
    <property type="protein sequence ID" value="MDN3618329.1"/>
    <property type="molecule type" value="Genomic_DNA"/>
</dbReference>
<proteinExistence type="predicted"/>
<evidence type="ECO:0000256" key="1">
    <source>
        <dbReference type="SAM" id="SignalP"/>
    </source>
</evidence>
<gene>
    <name evidence="2" type="ORF">QWY81_02530</name>
</gene>